<organism evidence="1 2">
    <name type="scientific">Daphnia magna</name>
    <dbReference type="NCBI Taxonomy" id="35525"/>
    <lineage>
        <taxon>Eukaryota</taxon>
        <taxon>Metazoa</taxon>
        <taxon>Ecdysozoa</taxon>
        <taxon>Arthropoda</taxon>
        <taxon>Crustacea</taxon>
        <taxon>Branchiopoda</taxon>
        <taxon>Diplostraca</taxon>
        <taxon>Cladocera</taxon>
        <taxon>Anomopoda</taxon>
        <taxon>Daphniidae</taxon>
        <taxon>Daphnia</taxon>
    </lineage>
</organism>
<gene>
    <name evidence="1" type="ORF">APZ42_011443</name>
</gene>
<evidence type="ECO:0000313" key="2">
    <source>
        <dbReference type="Proteomes" id="UP000076858"/>
    </source>
</evidence>
<evidence type="ECO:0000313" key="1">
    <source>
        <dbReference type="EMBL" id="KZS21479.1"/>
    </source>
</evidence>
<name>A0A162CZ58_9CRUS</name>
<protein>
    <submittedName>
        <fullName evidence="1">Uncharacterized protein</fullName>
    </submittedName>
</protein>
<comment type="caution">
    <text evidence="1">The sequence shown here is derived from an EMBL/GenBank/DDBJ whole genome shotgun (WGS) entry which is preliminary data.</text>
</comment>
<sequence length="71" mass="8227">MEYLTKPAKMGEYVAHRPMFSSARFSFWLVRGFGRKQVHAASRIGGSISFHRSIEDTVRCATTKKLRFPYK</sequence>
<keyword evidence="2" id="KW-1185">Reference proteome</keyword>
<proteinExistence type="predicted"/>
<dbReference type="EMBL" id="LRGB01000024">
    <property type="protein sequence ID" value="KZS21479.1"/>
    <property type="molecule type" value="Genomic_DNA"/>
</dbReference>
<dbReference type="AlphaFoldDB" id="A0A162CZ58"/>
<reference evidence="1 2" key="1">
    <citation type="submission" date="2016-03" db="EMBL/GenBank/DDBJ databases">
        <title>EvidentialGene: Evidence-directed Construction of Genes on Genomes.</title>
        <authorList>
            <person name="Gilbert D.G."/>
            <person name="Choi J.-H."/>
            <person name="Mockaitis K."/>
            <person name="Colbourne J."/>
            <person name="Pfrender M."/>
        </authorList>
    </citation>
    <scope>NUCLEOTIDE SEQUENCE [LARGE SCALE GENOMIC DNA]</scope>
    <source>
        <strain evidence="1 2">Xinb3</strain>
        <tissue evidence="1">Complete organism</tissue>
    </source>
</reference>
<dbReference type="Proteomes" id="UP000076858">
    <property type="component" value="Unassembled WGS sequence"/>
</dbReference>
<accession>A0A162CZ58</accession>